<feature type="region of interest" description="Disordered" evidence="8">
    <location>
        <begin position="169"/>
        <end position="200"/>
    </location>
</feature>
<keyword evidence="11" id="KW-1185">Reference proteome</keyword>
<evidence type="ECO:0000256" key="3">
    <source>
        <dbReference type="ARBA" id="ARBA00023015"/>
    </source>
</evidence>
<evidence type="ECO:0000256" key="5">
    <source>
        <dbReference type="ARBA" id="ARBA00023163"/>
    </source>
</evidence>
<dbReference type="Proteomes" id="UP001050691">
    <property type="component" value="Unassembled WGS sequence"/>
</dbReference>
<evidence type="ECO:0000256" key="6">
    <source>
        <dbReference type="ARBA" id="ARBA00023242"/>
    </source>
</evidence>
<feature type="coiled-coil region" evidence="7">
    <location>
        <begin position="312"/>
        <end position="346"/>
    </location>
</feature>
<dbReference type="CDD" id="cd14810">
    <property type="entry name" value="bZIP_u1"/>
    <property type="match status" value="1"/>
</dbReference>
<evidence type="ECO:0000256" key="7">
    <source>
        <dbReference type="SAM" id="Coils"/>
    </source>
</evidence>
<feature type="region of interest" description="Disordered" evidence="8">
    <location>
        <begin position="576"/>
        <end position="604"/>
    </location>
</feature>
<feature type="compositionally biased region" description="Basic and acidic residues" evidence="8">
    <location>
        <begin position="248"/>
        <end position="279"/>
    </location>
</feature>
<dbReference type="Gene3D" id="1.20.5.170">
    <property type="match status" value="1"/>
</dbReference>
<feature type="compositionally biased region" description="Polar residues" evidence="8">
    <location>
        <begin position="231"/>
        <end position="247"/>
    </location>
</feature>
<feature type="compositionally biased region" description="Basic and acidic residues" evidence="8">
    <location>
        <begin position="507"/>
        <end position="517"/>
    </location>
</feature>
<protein>
    <recommendedName>
        <fullName evidence="9">BZIP domain-containing protein</fullName>
    </recommendedName>
</protein>
<feature type="compositionally biased region" description="Polar residues" evidence="8">
    <location>
        <begin position="365"/>
        <end position="380"/>
    </location>
</feature>
<keyword evidence="3" id="KW-0805">Transcription regulation</keyword>
<proteinExistence type="inferred from homology"/>
<dbReference type="PANTHER" id="PTHR47416">
    <property type="entry name" value="BASIC-LEUCINE ZIPPER TRANSCRIPTION FACTOR F-RELATED"/>
    <property type="match status" value="1"/>
</dbReference>
<reference evidence="10" key="1">
    <citation type="submission" date="2021-10" db="EMBL/GenBank/DDBJ databases">
        <title>De novo Genome Assembly of Clathrus columnatus (Basidiomycota, Fungi) Using Illumina and Nanopore Sequence Data.</title>
        <authorList>
            <person name="Ogiso-Tanaka E."/>
            <person name="Itagaki H."/>
            <person name="Hosoya T."/>
            <person name="Hosaka K."/>
        </authorList>
    </citation>
    <scope>NUCLEOTIDE SEQUENCE</scope>
    <source>
        <strain evidence="10">MO-923</strain>
    </source>
</reference>
<comment type="similarity">
    <text evidence="2">Belongs to the bZIP family.</text>
</comment>
<keyword evidence="4" id="KW-0238">DNA-binding</keyword>
<dbReference type="GO" id="GO:0003677">
    <property type="term" value="F:DNA binding"/>
    <property type="evidence" value="ECO:0007669"/>
    <property type="project" value="UniProtKB-KW"/>
</dbReference>
<feature type="region of interest" description="Disordered" evidence="8">
    <location>
        <begin position="507"/>
        <end position="526"/>
    </location>
</feature>
<evidence type="ECO:0000256" key="4">
    <source>
        <dbReference type="ARBA" id="ARBA00023125"/>
    </source>
</evidence>
<evidence type="ECO:0000313" key="10">
    <source>
        <dbReference type="EMBL" id="GJJ10581.1"/>
    </source>
</evidence>
<evidence type="ECO:0000256" key="8">
    <source>
        <dbReference type="SAM" id="MobiDB-lite"/>
    </source>
</evidence>
<evidence type="ECO:0000256" key="1">
    <source>
        <dbReference type="ARBA" id="ARBA00004123"/>
    </source>
</evidence>
<gene>
    <name evidence="10" type="ORF">Clacol_004808</name>
</gene>
<dbReference type="GO" id="GO:0003700">
    <property type="term" value="F:DNA-binding transcription factor activity"/>
    <property type="evidence" value="ECO:0007669"/>
    <property type="project" value="InterPro"/>
</dbReference>
<feature type="region of interest" description="Disordered" evidence="8">
    <location>
        <begin position="217"/>
        <end position="279"/>
    </location>
</feature>
<dbReference type="InterPro" id="IPR046347">
    <property type="entry name" value="bZIP_sf"/>
</dbReference>
<sequence>MATVLDFEQHNAHSSSNSNPINFEELFNMELFTGSQPSGGTISPSLSRAGSNSPSTSFFSLPPATPPTILAPESFSANLDGALFDFGLPETDFSKPPSHMNFAMPMGMVTQDIASASTSPVSPTPYDFFGSFSGAGTPGTPMTNDGNTDTSLSPPKPVFAIDPSLVGAPDSFNQSHPRLQSHTTTLPSIYEEEDSDDSDNEIDAEFDLDEKITQPVKVGGKGKARKGTVTSGGVSKRSTSNNSSTATVKDRAVREKSVPEVDWRPSPEEYKKMSSKEKRQLRNKISARNFRVRRKEYIATLEGDIADRDSLIEAIRSELGSTKLENDALRQEVEALKRAMLEGRANPDLPPPAPLTPAAIANTIQSKRPSTRLSKPNTQKDLPPTSPRASAARAFWGGRGGNNVFGAGGVTSVHATLVPDLFAQARNDLFEDNRSNEQENINPALNLPCFGGIGIHGLGSFGSGLEPTKLPSAGLGSNFDAFAETNPFTFKSLDAYRMQLWGRMAREAGQKQARETKGLSQHQATPQGLASVLRPAFFNAPTRESVKEKDTLSNQRYSSSLTALLSGKLMPSTTLSSSAAIYPSPPSSPRLSSTVPPSLSSSDSTTQTHAILASIASQTLLSKLGNAFWDAFARPPASSNAGPSGSRTDWDHDKVRRVLEGKAVVKVVDIENETDTTESLEASMKRLSIGRTAATSGSPSLNSGSPLEKESCLSRTRAAFMGKKP</sequence>
<dbReference type="PROSITE" id="PS00036">
    <property type="entry name" value="BZIP_BASIC"/>
    <property type="match status" value="1"/>
</dbReference>
<feature type="domain" description="BZIP" evidence="9">
    <location>
        <begin position="273"/>
        <end position="336"/>
    </location>
</feature>
<feature type="compositionally biased region" description="Polar residues" evidence="8">
    <location>
        <begin position="171"/>
        <end position="187"/>
    </location>
</feature>
<dbReference type="PANTHER" id="PTHR47416:SF8">
    <property type="entry name" value="BASIC-LEUCINE ZIPPER TRANSCRIPTION FACTOR E-RELATED"/>
    <property type="match status" value="1"/>
</dbReference>
<name>A0AAV5ADK7_9AGAM</name>
<dbReference type="SMART" id="SM00338">
    <property type="entry name" value="BRLZ"/>
    <property type="match status" value="1"/>
</dbReference>
<dbReference type="Pfam" id="PF00170">
    <property type="entry name" value="bZIP_1"/>
    <property type="match status" value="1"/>
</dbReference>
<keyword evidence="6" id="KW-0539">Nucleus</keyword>
<dbReference type="SUPFAM" id="SSF57959">
    <property type="entry name" value="Leucine zipper domain"/>
    <property type="match status" value="1"/>
</dbReference>
<evidence type="ECO:0000259" key="9">
    <source>
        <dbReference type="PROSITE" id="PS50217"/>
    </source>
</evidence>
<accession>A0AAV5ADK7</accession>
<feature type="region of interest" description="Disordered" evidence="8">
    <location>
        <begin position="365"/>
        <end position="389"/>
    </location>
</feature>
<dbReference type="EMBL" id="BPWL01000005">
    <property type="protein sequence ID" value="GJJ10581.1"/>
    <property type="molecule type" value="Genomic_DNA"/>
</dbReference>
<organism evidence="10 11">
    <name type="scientific">Clathrus columnatus</name>
    <dbReference type="NCBI Taxonomy" id="1419009"/>
    <lineage>
        <taxon>Eukaryota</taxon>
        <taxon>Fungi</taxon>
        <taxon>Dikarya</taxon>
        <taxon>Basidiomycota</taxon>
        <taxon>Agaricomycotina</taxon>
        <taxon>Agaricomycetes</taxon>
        <taxon>Phallomycetidae</taxon>
        <taxon>Phallales</taxon>
        <taxon>Clathraceae</taxon>
        <taxon>Clathrus</taxon>
    </lineage>
</organism>
<dbReference type="AlphaFoldDB" id="A0AAV5ADK7"/>
<dbReference type="PROSITE" id="PS50217">
    <property type="entry name" value="BZIP"/>
    <property type="match status" value="1"/>
</dbReference>
<keyword evidence="7" id="KW-0175">Coiled coil</keyword>
<evidence type="ECO:0000256" key="2">
    <source>
        <dbReference type="ARBA" id="ARBA00007163"/>
    </source>
</evidence>
<evidence type="ECO:0000313" key="11">
    <source>
        <dbReference type="Proteomes" id="UP001050691"/>
    </source>
</evidence>
<feature type="compositionally biased region" description="Acidic residues" evidence="8">
    <location>
        <begin position="190"/>
        <end position="200"/>
    </location>
</feature>
<comment type="caution">
    <text evidence="10">The sequence shown here is derived from an EMBL/GenBank/DDBJ whole genome shotgun (WGS) entry which is preliminary data.</text>
</comment>
<comment type="subcellular location">
    <subcellularLocation>
        <location evidence="1">Nucleus</location>
    </subcellularLocation>
</comment>
<dbReference type="GO" id="GO:0005634">
    <property type="term" value="C:nucleus"/>
    <property type="evidence" value="ECO:0007669"/>
    <property type="project" value="UniProtKB-SubCell"/>
</dbReference>
<feature type="compositionally biased region" description="Low complexity" evidence="8">
    <location>
        <begin position="589"/>
        <end position="604"/>
    </location>
</feature>
<dbReference type="InterPro" id="IPR004827">
    <property type="entry name" value="bZIP"/>
</dbReference>
<keyword evidence="5" id="KW-0804">Transcription</keyword>
<feature type="compositionally biased region" description="Low complexity" evidence="8">
    <location>
        <begin position="696"/>
        <end position="706"/>
    </location>
</feature>
<feature type="region of interest" description="Disordered" evidence="8">
    <location>
        <begin position="691"/>
        <end position="725"/>
    </location>
</feature>